<dbReference type="EMBL" id="GISG01089523">
    <property type="protein sequence ID" value="MBA4634128.1"/>
    <property type="molecule type" value="Transcribed_RNA"/>
</dbReference>
<sequence length="103" mass="11797">MFNIHDLICTSTMQYKSPKFFGSAHLFSDSNQLQWLSSKPPSSYSNKFLQMKNMCRGLADHHHSSIIIDSYFFEQRVKPQVCPSKLKGGKLKLMKHISSTDIA</sequence>
<protein>
    <submittedName>
        <fullName evidence="1">Uncharacterized protein</fullName>
    </submittedName>
</protein>
<dbReference type="AlphaFoldDB" id="A0A7C9DB58"/>
<accession>A0A7C9DB58</accession>
<evidence type="ECO:0000313" key="1">
    <source>
        <dbReference type="EMBL" id="MBA4634128.1"/>
    </source>
</evidence>
<reference evidence="1" key="2">
    <citation type="submission" date="2020-07" db="EMBL/GenBank/DDBJ databases">
        <authorList>
            <person name="Vera ALvarez R."/>
            <person name="Arias-Moreno D.M."/>
            <person name="Jimenez-Jacinto V."/>
            <person name="Jimenez-Bremont J.F."/>
            <person name="Swaminathan K."/>
            <person name="Moose S.P."/>
            <person name="Guerrero-Gonzalez M.L."/>
            <person name="Marino-Ramirez L."/>
            <person name="Landsman D."/>
            <person name="Rodriguez-Kessler M."/>
            <person name="Delgado-Sanchez P."/>
        </authorList>
    </citation>
    <scope>NUCLEOTIDE SEQUENCE</scope>
    <source>
        <tissue evidence="1">Cladode</tissue>
    </source>
</reference>
<organism evidence="1">
    <name type="scientific">Opuntia streptacantha</name>
    <name type="common">Prickly pear cactus</name>
    <name type="synonym">Opuntia cardona</name>
    <dbReference type="NCBI Taxonomy" id="393608"/>
    <lineage>
        <taxon>Eukaryota</taxon>
        <taxon>Viridiplantae</taxon>
        <taxon>Streptophyta</taxon>
        <taxon>Embryophyta</taxon>
        <taxon>Tracheophyta</taxon>
        <taxon>Spermatophyta</taxon>
        <taxon>Magnoliopsida</taxon>
        <taxon>eudicotyledons</taxon>
        <taxon>Gunneridae</taxon>
        <taxon>Pentapetalae</taxon>
        <taxon>Caryophyllales</taxon>
        <taxon>Cactineae</taxon>
        <taxon>Cactaceae</taxon>
        <taxon>Opuntioideae</taxon>
        <taxon>Opuntia</taxon>
    </lineage>
</organism>
<proteinExistence type="predicted"/>
<name>A0A7C9DB58_OPUST</name>
<dbReference type="EMBL" id="GISG01089525">
    <property type="protein sequence ID" value="MBA4634129.1"/>
    <property type="molecule type" value="Transcribed_RNA"/>
</dbReference>
<reference evidence="1" key="1">
    <citation type="journal article" date="2013" name="J. Plant Res.">
        <title>Effect of fungi and light on seed germination of three Opuntia species from semiarid lands of central Mexico.</title>
        <authorList>
            <person name="Delgado-Sanchez P."/>
            <person name="Jimenez-Bremont J.F."/>
            <person name="Guerrero-Gonzalez Mde L."/>
            <person name="Flores J."/>
        </authorList>
    </citation>
    <scope>NUCLEOTIDE SEQUENCE</scope>
    <source>
        <tissue evidence="1">Cladode</tissue>
    </source>
</reference>